<gene>
    <name evidence="6" type="primary">cmpR_17</name>
    <name evidence="6" type="ORF">AGI3411_05802</name>
</gene>
<keyword evidence="2" id="KW-0805">Transcription regulation</keyword>
<evidence type="ECO:0000256" key="1">
    <source>
        <dbReference type="ARBA" id="ARBA00009437"/>
    </source>
</evidence>
<keyword evidence="7" id="KW-1185">Reference proteome</keyword>
<reference evidence="6 7" key="1">
    <citation type="submission" date="2018-07" db="EMBL/GenBank/DDBJ databases">
        <authorList>
            <person name="Peeters C."/>
        </authorList>
    </citation>
    <scope>NUCLEOTIDE SEQUENCE [LARGE SCALE GENOMIC DNA]</scope>
    <source>
        <strain evidence="6 7">LMG 3411</strain>
    </source>
</reference>
<dbReference type="InterPro" id="IPR036388">
    <property type="entry name" value="WH-like_DNA-bd_sf"/>
</dbReference>
<evidence type="ECO:0000256" key="3">
    <source>
        <dbReference type="ARBA" id="ARBA00023125"/>
    </source>
</evidence>
<dbReference type="CDD" id="cd08440">
    <property type="entry name" value="PBP2_LTTR_like_4"/>
    <property type="match status" value="1"/>
</dbReference>
<dbReference type="FunFam" id="1.10.10.10:FF:000001">
    <property type="entry name" value="LysR family transcriptional regulator"/>
    <property type="match status" value="1"/>
</dbReference>
<dbReference type="SUPFAM" id="SSF46785">
    <property type="entry name" value="Winged helix' DNA-binding domain"/>
    <property type="match status" value="1"/>
</dbReference>
<dbReference type="InterPro" id="IPR005119">
    <property type="entry name" value="LysR_subst-bd"/>
</dbReference>
<dbReference type="Pfam" id="PF00126">
    <property type="entry name" value="HTH_1"/>
    <property type="match status" value="1"/>
</dbReference>
<dbReference type="Gene3D" id="1.10.10.10">
    <property type="entry name" value="Winged helix-like DNA-binding domain superfamily/Winged helix DNA-binding domain"/>
    <property type="match status" value="1"/>
</dbReference>
<dbReference type="Pfam" id="PF03466">
    <property type="entry name" value="LysR_substrate"/>
    <property type="match status" value="1"/>
</dbReference>
<name>A0A446CYF1_9BURK</name>
<organism evidence="6 7">
    <name type="scientific">Achromobacter agilis</name>
    <dbReference type="NCBI Taxonomy" id="1353888"/>
    <lineage>
        <taxon>Bacteria</taxon>
        <taxon>Pseudomonadati</taxon>
        <taxon>Pseudomonadota</taxon>
        <taxon>Betaproteobacteria</taxon>
        <taxon>Burkholderiales</taxon>
        <taxon>Alcaligenaceae</taxon>
        <taxon>Achromobacter</taxon>
    </lineage>
</organism>
<keyword evidence="3" id="KW-0238">DNA-binding</keyword>
<evidence type="ECO:0000259" key="5">
    <source>
        <dbReference type="PROSITE" id="PS50931"/>
    </source>
</evidence>
<protein>
    <submittedName>
        <fullName evidence="6">HTH-type transcriptional activator CmpR</fullName>
    </submittedName>
</protein>
<dbReference type="Proteomes" id="UP000289184">
    <property type="component" value="Unassembled WGS sequence"/>
</dbReference>
<evidence type="ECO:0000256" key="4">
    <source>
        <dbReference type="ARBA" id="ARBA00023163"/>
    </source>
</evidence>
<dbReference type="InterPro" id="IPR050950">
    <property type="entry name" value="HTH-type_LysR_regulators"/>
</dbReference>
<dbReference type="PRINTS" id="PR00039">
    <property type="entry name" value="HTHLYSR"/>
</dbReference>
<dbReference type="PROSITE" id="PS50931">
    <property type="entry name" value="HTH_LYSR"/>
    <property type="match status" value="1"/>
</dbReference>
<proteinExistence type="inferred from homology"/>
<dbReference type="EMBL" id="UFQB01000042">
    <property type="protein sequence ID" value="SSW72896.1"/>
    <property type="molecule type" value="Genomic_DNA"/>
</dbReference>
<comment type="similarity">
    <text evidence="1">Belongs to the LysR transcriptional regulatory family.</text>
</comment>
<feature type="domain" description="HTH lysR-type" evidence="5">
    <location>
        <begin position="1"/>
        <end position="60"/>
    </location>
</feature>
<dbReference type="GO" id="GO:0003700">
    <property type="term" value="F:DNA-binding transcription factor activity"/>
    <property type="evidence" value="ECO:0007669"/>
    <property type="project" value="InterPro"/>
</dbReference>
<dbReference type="PANTHER" id="PTHR30419:SF8">
    <property type="entry name" value="NITROGEN ASSIMILATION TRANSCRIPTIONAL ACTIVATOR-RELATED"/>
    <property type="match status" value="1"/>
</dbReference>
<sequence length="317" mass="34840">MNLSARQLRAFVALADEKHFTRAAQRCHLTQPAFSALIRQLEDSAGLRLFDRNTRNVELTAEGRVLDATARRLLADMELVMEDLRDHAARRRGRVALAALPSLAAGWLPGLLARFRDAHPGIVVDLRDALLDPCLDMVHGGQVDFAVASRRPDMSELDSEFLHADRYYLVCRADHPLADAGEVRLRDILRYPVIQLARGSSVRKHLDEAFGADAPAPVFEVEHLATATGLVRAGLGISVVPAMTLFHFGGPDLRIVPLAGKALTRPLYLVQRKGRTLSVAAQALYDLLREHRGDIDGPGIRHPSYGIPPLSQMSIAV</sequence>
<keyword evidence="4" id="KW-0804">Transcription</keyword>
<dbReference type="PANTHER" id="PTHR30419">
    <property type="entry name" value="HTH-TYPE TRANSCRIPTIONAL REGULATOR YBHD"/>
    <property type="match status" value="1"/>
</dbReference>
<evidence type="ECO:0000313" key="7">
    <source>
        <dbReference type="Proteomes" id="UP000289184"/>
    </source>
</evidence>
<dbReference type="InterPro" id="IPR036390">
    <property type="entry name" value="WH_DNA-bd_sf"/>
</dbReference>
<dbReference type="RefSeq" id="WP_129530791.1">
    <property type="nucleotide sequence ID" value="NZ_UFQB01000042.1"/>
</dbReference>
<dbReference type="SUPFAM" id="SSF53850">
    <property type="entry name" value="Periplasmic binding protein-like II"/>
    <property type="match status" value="1"/>
</dbReference>
<evidence type="ECO:0000313" key="6">
    <source>
        <dbReference type="EMBL" id="SSW72896.1"/>
    </source>
</evidence>
<dbReference type="Gene3D" id="3.40.190.290">
    <property type="match status" value="1"/>
</dbReference>
<dbReference type="GO" id="GO:0005829">
    <property type="term" value="C:cytosol"/>
    <property type="evidence" value="ECO:0007669"/>
    <property type="project" value="TreeGrafter"/>
</dbReference>
<dbReference type="OrthoDB" id="646694at2"/>
<dbReference type="InterPro" id="IPR000847">
    <property type="entry name" value="LysR_HTH_N"/>
</dbReference>
<dbReference type="GO" id="GO:0003677">
    <property type="term" value="F:DNA binding"/>
    <property type="evidence" value="ECO:0007669"/>
    <property type="project" value="UniProtKB-KW"/>
</dbReference>
<accession>A0A446CYF1</accession>
<dbReference type="AlphaFoldDB" id="A0A446CYF1"/>
<evidence type="ECO:0000256" key="2">
    <source>
        <dbReference type="ARBA" id="ARBA00023015"/>
    </source>
</evidence>